<feature type="domain" description="Single" evidence="5">
    <location>
        <begin position="32"/>
        <end position="95"/>
    </location>
</feature>
<feature type="signal peptide" evidence="4">
    <location>
        <begin position="1"/>
        <end position="21"/>
    </location>
</feature>
<keyword evidence="2" id="KW-0964">Secreted</keyword>
<proteinExistence type="evidence at transcript level"/>
<dbReference type="EMBL" id="JO845141">
    <property type="protein sequence ID" value="AEO36758.1"/>
    <property type="molecule type" value="mRNA"/>
</dbReference>
<reference evidence="6" key="1">
    <citation type="journal article" date="2011" name="PLoS ONE">
        <title>A deep insight into the sialotranscriptome of the gulf coast tick, Amblyomma maculatum.</title>
        <authorList>
            <person name="Karim S."/>
            <person name="Singh P."/>
            <person name="Ribeiro J.M."/>
        </authorList>
    </citation>
    <scope>NUCLEOTIDE SEQUENCE</scope>
    <source>
        <tissue evidence="6">Salivary gland</tissue>
    </source>
</reference>
<evidence type="ECO:0000256" key="1">
    <source>
        <dbReference type="ARBA" id="ARBA00004613"/>
    </source>
</evidence>
<evidence type="ECO:0000256" key="3">
    <source>
        <dbReference type="SAM" id="MobiDB-lite"/>
    </source>
</evidence>
<comment type="subcellular location">
    <subcellularLocation>
        <location evidence="1">Secreted</location>
    </subcellularLocation>
</comment>
<keyword evidence="4" id="KW-0732">Signal</keyword>
<organism evidence="6">
    <name type="scientific">Amblyomma maculatum</name>
    <name type="common">Gulf Coast tick</name>
    <dbReference type="NCBI Taxonomy" id="34609"/>
    <lineage>
        <taxon>Eukaryota</taxon>
        <taxon>Metazoa</taxon>
        <taxon>Ecdysozoa</taxon>
        <taxon>Arthropoda</taxon>
        <taxon>Chelicerata</taxon>
        <taxon>Arachnida</taxon>
        <taxon>Acari</taxon>
        <taxon>Parasitiformes</taxon>
        <taxon>Ixodida</taxon>
        <taxon>Ixodoidea</taxon>
        <taxon>Ixodidae</taxon>
        <taxon>Amblyomminae</taxon>
        <taxon>Amblyomma</taxon>
    </lineage>
</organism>
<accession>G3MTE0</accession>
<evidence type="ECO:0000256" key="2">
    <source>
        <dbReference type="ARBA" id="ARBA00022525"/>
    </source>
</evidence>
<dbReference type="Pfam" id="PF15430">
    <property type="entry name" value="SVWC"/>
    <property type="match status" value="1"/>
</dbReference>
<dbReference type="GO" id="GO:0005576">
    <property type="term" value="C:extracellular region"/>
    <property type="evidence" value="ECO:0007669"/>
    <property type="project" value="UniProtKB-SubCell"/>
</dbReference>
<feature type="chain" id="PRO_5003447871" description="Single domain-containing protein" evidence="4">
    <location>
        <begin position="22"/>
        <end position="99"/>
    </location>
</feature>
<sequence length="99" mass="10835">MHTLLLCLAIFLTLAVIYCDGKKNGGKSKGNCEYGDRTIPNGQSRNLQNPCVKVKCNDGTPTVTECPGASVKLEERRRGKRSGKRKEGVFPQCCEEDSS</sequence>
<evidence type="ECO:0000313" key="6">
    <source>
        <dbReference type="EMBL" id="AEO36758.1"/>
    </source>
</evidence>
<dbReference type="AlphaFoldDB" id="G3MTE0"/>
<name>G3MTE0_AMBMU</name>
<dbReference type="InterPro" id="IPR029277">
    <property type="entry name" value="SVWC_dom"/>
</dbReference>
<feature type="region of interest" description="Disordered" evidence="3">
    <location>
        <begin position="74"/>
        <end position="99"/>
    </location>
</feature>
<protein>
    <recommendedName>
        <fullName evidence="5">Single domain-containing protein</fullName>
    </recommendedName>
</protein>
<evidence type="ECO:0000256" key="4">
    <source>
        <dbReference type="SAM" id="SignalP"/>
    </source>
</evidence>
<evidence type="ECO:0000259" key="5">
    <source>
        <dbReference type="Pfam" id="PF15430"/>
    </source>
</evidence>